<dbReference type="InterPro" id="IPR011042">
    <property type="entry name" value="6-blade_b-propeller_TolB-like"/>
</dbReference>
<dbReference type="PANTHER" id="PTHR35580:SF1">
    <property type="entry name" value="PHYTASE-LIKE DOMAIN-CONTAINING PROTEIN"/>
    <property type="match status" value="1"/>
</dbReference>
<dbReference type="EMBL" id="BARS01038938">
    <property type="protein sequence ID" value="GAG14504.1"/>
    <property type="molecule type" value="Genomic_DNA"/>
</dbReference>
<dbReference type="PANTHER" id="PTHR35580">
    <property type="entry name" value="CELL SURFACE GLYCOPROTEIN (S-LAYER PROTEIN)-LIKE PROTEIN"/>
    <property type="match status" value="1"/>
</dbReference>
<dbReference type="Gene3D" id="2.120.10.30">
    <property type="entry name" value="TolB, C-terminal domain"/>
    <property type="match status" value="1"/>
</dbReference>
<evidence type="ECO:0000313" key="1">
    <source>
        <dbReference type="EMBL" id="GAG14504.1"/>
    </source>
</evidence>
<dbReference type="AlphaFoldDB" id="X0V8M6"/>
<sequence>AYVTGKSEGSDSLLDYATIKYDGDGNQLWVARYDGPASGDDRARAIAVDAWGNAYVTGRSYGGDTTEDYATIKYDGDGNQLWVARYDGPASGDDMAEAIAVDGSGNAYVTGRSYGGDTTEDYATIKYDGDGNQLWVARYDGPASGDDMAEAIAVDGSGNVYVTGWSYGSDTAEDYATIKYDGDGNQLWVARYDGPASGNDRAVGIAVDGSGKVYITGHSLGHHTWDDYATIKYDGDGNQLWVARYDGPASIDDWA</sequence>
<reference evidence="1" key="1">
    <citation type="journal article" date="2014" name="Front. Microbiol.">
        <title>High frequency of phylogenetically diverse reductive dehalogenase-homologous genes in deep subseafloor sedimentary metagenomes.</title>
        <authorList>
            <person name="Kawai M."/>
            <person name="Futagami T."/>
            <person name="Toyoda A."/>
            <person name="Takaki Y."/>
            <person name="Nishi S."/>
            <person name="Hori S."/>
            <person name="Arai W."/>
            <person name="Tsubouchi T."/>
            <person name="Morono Y."/>
            <person name="Uchiyama I."/>
            <person name="Ito T."/>
            <person name="Fujiyama A."/>
            <person name="Inagaki F."/>
            <person name="Takami H."/>
        </authorList>
    </citation>
    <scope>NUCLEOTIDE SEQUENCE</scope>
    <source>
        <strain evidence="1">Expedition CK06-06</strain>
    </source>
</reference>
<dbReference type="InterPro" id="IPR052918">
    <property type="entry name" value="Motility_Chemotaxis_Reg"/>
</dbReference>
<proteinExistence type="predicted"/>
<dbReference type="Pfam" id="PF06739">
    <property type="entry name" value="SBBP"/>
    <property type="match status" value="2"/>
</dbReference>
<protein>
    <recommendedName>
        <fullName evidence="2">Bulb-type lectin domain-containing protein</fullName>
    </recommendedName>
</protein>
<dbReference type="SUPFAM" id="SSF101898">
    <property type="entry name" value="NHL repeat"/>
    <property type="match status" value="1"/>
</dbReference>
<accession>X0V8M6</accession>
<gene>
    <name evidence="1" type="ORF">S01H1_59527</name>
</gene>
<feature type="non-terminal residue" evidence="1">
    <location>
        <position position="255"/>
    </location>
</feature>
<comment type="caution">
    <text evidence="1">The sequence shown here is derived from an EMBL/GenBank/DDBJ whole genome shotgun (WGS) entry which is preliminary data.</text>
</comment>
<evidence type="ECO:0008006" key="2">
    <source>
        <dbReference type="Google" id="ProtNLM"/>
    </source>
</evidence>
<organism evidence="1">
    <name type="scientific">marine sediment metagenome</name>
    <dbReference type="NCBI Taxonomy" id="412755"/>
    <lineage>
        <taxon>unclassified sequences</taxon>
        <taxon>metagenomes</taxon>
        <taxon>ecological metagenomes</taxon>
    </lineage>
</organism>
<name>X0V8M6_9ZZZZ</name>
<dbReference type="InterPro" id="IPR010620">
    <property type="entry name" value="SBBP_repeat"/>
</dbReference>
<feature type="non-terminal residue" evidence="1">
    <location>
        <position position="1"/>
    </location>
</feature>